<feature type="domain" description="Reverse transcriptase RNase H-like" evidence="7">
    <location>
        <begin position="1"/>
        <end position="105"/>
    </location>
</feature>
<comment type="caution">
    <text evidence="8">The sequence shown here is derived from an EMBL/GenBank/DDBJ whole genome shotgun (WGS) entry which is preliminary data.</text>
</comment>
<dbReference type="InterPro" id="IPR041373">
    <property type="entry name" value="RT_RNaseH"/>
</dbReference>
<dbReference type="InterPro" id="IPR043502">
    <property type="entry name" value="DNA/RNA_pol_sf"/>
</dbReference>
<keyword evidence="9" id="KW-1185">Reference proteome</keyword>
<keyword evidence="3" id="KW-0540">Nuclease</keyword>
<dbReference type="InterPro" id="IPR050951">
    <property type="entry name" value="Retrovirus_Pol_polyprotein"/>
</dbReference>
<evidence type="ECO:0000256" key="1">
    <source>
        <dbReference type="ARBA" id="ARBA00022679"/>
    </source>
</evidence>
<proteinExistence type="predicted"/>
<dbReference type="CDD" id="cd09274">
    <property type="entry name" value="RNase_HI_RT_Ty3"/>
    <property type="match status" value="1"/>
</dbReference>
<dbReference type="PANTHER" id="PTHR37984">
    <property type="entry name" value="PROTEIN CBG26694"/>
    <property type="match status" value="1"/>
</dbReference>
<keyword evidence="6" id="KW-0695">RNA-directed DNA polymerase</keyword>
<dbReference type="EMBL" id="BEXD01002488">
    <property type="protein sequence ID" value="GBB98470.1"/>
    <property type="molecule type" value="Genomic_DNA"/>
</dbReference>
<dbReference type="GO" id="GO:0016787">
    <property type="term" value="F:hydrolase activity"/>
    <property type="evidence" value="ECO:0007669"/>
    <property type="project" value="UniProtKB-KW"/>
</dbReference>
<feature type="non-terminal residue" evidence="8">
    <location>
        <position position="1"/>
    </location>
</feature>
<dbReference type="GO" id="GO:0003964">
    <property type="term" value="F:RNA-directed DNA polymerase activity"/>
    <property type="evidence" value="ECO:0007669"/>
    <property type="project" value="UniProtKB-KW"/>
</dbReference>
<evidence type="ECO:0000256" key="3">
    <source>
        <dbReference type="ARBA" id="ARBA00022722"/>
    </source>
</evidence>
<accession>A0A2Z6R8T4</accession>
<dbReference type="Gene3D" id="3.10.20.370">
    <property type="match status" value="1"/>
</dbReference>
<keyword evidence="1" id="KW-0808">Transferase</keyword>
<dbReference type="SUPFAM" id="SSF56672">
    <property type="entry name" value="DNA/RNA polymerases"/>
    <property type="match status" value="1"/>
</dbReference>
<evidence type="ECO:0000256" key="2">
    <source>
        <dbReference type="ARBA" id="ARBA00022695"/>
    </source>
</evidence>
<dbReference type="STRING" id="94130.A0A2Z6R8T4"/>
<evidence type="ECO:0000313" key="9">
    <source>
        <dbReference type="Proteomes" id="UP000247702"/>
    </source>
</evidence>
<keyword evidence="2" id="KW-0548">Nucleotidyltransferase</keyword>
<evidence type="ECO:0000313" key="8">
    <source>
        <dbReference type="EMBL" id="GBB98470.1"/>
    </source>
</evidence>
<reference evidence="8 9" key="1">
    <citation type="submission" date="2017-11" db="EMBL/GenBank/DDBJ databases">
        <title>The genome of Rhizophagus clarus HR1 reveals common genetic basis of auxotrophy among arbuscular mycorrhizal fungi.</title>
        <authorList>
            <person name="Kobayashi Y."/>
        </authorList>
    </citation>
    <scope>NUCLEOTIDE SEQUENCE [LARGE SCALE GENOMIC DNA]</scope>
    <source>
        <strain evidence="8 9">HR1</strain>
    </source>
</reference>
<dbReference type="AlphaFoldDB" id="A0A2Z6R8T4"/>
<dbReference type="PANTHER" id="PTHR37984:SF5">
    <property type="entry name" value="PROTEIN NYNRIN-LIKE"/>
    <property type="match status" value="1"/>
</dbReference>
<name>A0A2Z6R8T4_9GLOM</name>
<keyword evidence="4" id="KW-0255">Endonuclease</keyword>
<dbReference type="FunFam" id="3.10.20.370:FF:000001">
    <property type="entry name" value="Retrovirus-related Pol polyprotein from transposon 17.6-like protein"/>
    <property type="match status" value="1"/>
</dbReference>
<dbReference type="Pfam" id="PF17917">
    <property type="entry name" value="RT_RNaseH"/>
    <property type="match status" value="1"/>
</dbReference>
<sequence>FEKPFLLYTDASLIGIGAVLAQKDGKDEYVVAYASRTLAPAEKNYAITELKCLAIIWAVKYFRHYLFGIHFTIITDHSALKWLLNSSFEIANRRLERWKITLSEYDYEIQYRKGTKHFNADALSQINPNTDLQHIPNNQQNINYE</sequence>
<dbReference type="Proteomes" id="UP000247702">
    <property type="component" value="Unassembled WGS sequence"/>
</dbReference>
<gene>
    <name evidence="8" type="ORF">RclHR1_32370003</name>
</gene>
<keyword evidence="5" id="KW-0378">Hydrolase</keyword>
<evidence type="ECO:0000256" key="5">
    <source>
        <dbReference type="ARBA" id="ARBA00022801"/>
    </source>
</evidence>
<evidence type="ECO:0000256" key="6">
    <source>
        <dbReference type="ARBA" id="ARBA00022918"/>
    </source>
</evidence>
<organism evidence="8 9">
    <name type="scientific">Rhizophagus clarus</name>
    <dbReference type="NCBI Taxonomy" id="94130"/>
    <lineage>
        <taxon>Eukaryota</taxon>
        <taxon>Fungi</taxon>
        <taxon>Fungi incertae sedis</taxon>
        <taxon>Mucoromycota</taxon>
        <taxon>Glomeromycotina</taxon>
        <taxon>Glomeromycetes</taxon>
        <taxon>Glomerales</taxon>
        <taxon>Glomeraceae</taxon>
        <taxon>Rhizophagus</taxon>
    </lineage>
</organism>
<dbReference type="GO" id="GO:0004519">
    <property type="term" value="F:endonuclease activity"/>
    <property type="evidence" value="ECO:0007669"/>
    <property type="project" value="UniProtKB-KW"/>
</dbReference>
<protein>
    <recommendedName>
        <fullName evidence="7">Reverse transcriptase RNase H-like domain-containing protein</fullName>
    </recommendedName>
</protein>
<evidence type="ECO:0000259" key="7">
    <source>
        <dbReference type="Pfam" id="PF17917"/>
    </source>
</evidence>
<evidence type="ECO:0000256" key="4">
    <source>
        <dbReference type="ARBA" id="ARBA00022759"/>
    </source>
</evidence>